<evidence type="ECO:0000313" key="2">
    <source>
        <dbReference type="EMBL" id="WLS48661.1"/>
    </source>
</evidence>
<keyword evidence="3" id="KW-1185">Reference proteome</keyword>
<evidence type="ECO:0000256" key="1">
    <source>
        <dbReference type="SAM" id="Phobius"/>
    </source>
</evidence>
<dbReference type="Proteomes" id="UP001235874">
    <property type="component" value="Chromosome"/>
</dbReference>
<organism evidence="2 3">
    <name type="scientific">Micromonospora profundi</name>
    <dbReference type="NCBI Taxonomy" id="1420889"/>
    <lineage>
        <taxon>Bacteria</taxon>
        <taxon>Bacillati</taxon>
        <taxon>Actinomycetota</taxon>
        <taxon>Actinomycetes</taxon>
        <taxon>Micromonosporales</taxon>
        <taxon>Micromonosporaceae</taxon>
        <taxon>Micromonospora</taxon>
    </lineage>
</organism>
<feature type="transmembrane region" description="Helical" evidence="1">
    <location>
        <begin position="111"/>
        <end position="133"/>
    </location>
</feature>
<feature type="transmembrane region" description="Helical" evidence="1">
    <location>
        <begin position="12"/>
        <end position="37"/>
    </location>
</feature>
<protein>
    <submittedName>
        <fullName evidence="2">Uncharacterized protein</fullName>
    </submittedName>
</protein>
<feature type="transmembrane region" description="Helical" evidence="1">
    <location>
        <begin position="80"/>
        <end position="99"/>
    </location>
</feature>
<name>A0AAJ6L6B6_9ACTN</name>
<reference evidence="2 3" key="1">
    <citation type="submission" date="2023-07" db="EMBL/GenBank/DDBJ databases">
        <title>Micromonospora profundi TRM 95458 converts glycerol to a new osmotic compound.</title>
        <authorList>
            <person name="Lu D."/>
        </authorList>
    </citation>
    <scope>NUCLEOTIDE SEQUENCE [LARGE SCALE GENOMIC DNA]</scope>
    <source>
        <strain evidence="2 3">TRM95458</strain>
    </source>
</reference>
<sequence length="168" mass="16726">MRGLVSRSGPVSSYGTAAGTGALAVLLLVGICGSPAYTRWAADTLTSPDSAGGYYLRLLAWPAWLVDADGQAGGLFAANLRAVLLVALAVALLYLLPAAQVARVPGSISQFFSGWAAYVLAGGLAAVLAALLGPDPSMLGALQDASAGAGYGFLTGWIIGTASLGGRA</sequence>
<dbReference type="AlphaFoldDB" id="A0AAJ6L6B6"/>
<dbReference type="KEGG" id="mprn:Q3V37_08635"/>
<dbReference type="EMBL" id="CP130472">
    <property type="protein sequence ID" value="WLS48661.1"/>
    <property type="molecule type" value="Genomic_DNA"/>
</dbReference>
<keyword evidence="1" id="KW-0472">Membrane</keyword>
<feature type="transmembrane region" description="Helical" evidence="1">
    <location>
        <begin position="145"/>
        <end position="165"/>
    </location>
</feature>
<gene>
    <name evidence="2" type="ORF">Q3V37_08635</name>
</gene>
<keyword evidence="1" id="KW-0812">Transmembrane</keyword>
<keyword evidence="1" id="KW-1133">Transmembrane helix</keyword>
<accession>A0AAJ6L6B6</accession>
<proteinExistence type="predicted"/>
<evidence type="ECO:0000313" key="3">
    <source>
        <dbReference type="Proteomes" id="UP001235874"/>
    </source>
</evidence>